<gene>
    <name evidence="1" type="ordered locus">Spirs_2490</name>
</gene>
<keyword evidence="2" id="KW-1185">Reference proteome</keyword>
<evidence type="ECO:0000313" key="2">
    <source>
        <dbReference type="Proteomes" id="UP000002318"/>
    </source>
</evidence>
<sequence length="133" mass="15136">MAKPITIARDGVYVPSWGNKGRKKDERITVHYRFLTFEEEEKIYGRARREAGPVPDKDNEAAYEGWYADYLTIAWVLRVKKMITGIDNLVVCVEGNCIEVDSGEQLFSDLPLVALASELMHELKSLTSVDKKK</sequence>
<dbReference type="EMBL" id="CP002116">
    <property type="protein sequence ID" value="ADK81603.1"/>
    <property type="molecule type" value="Genomic_DNA"/>
</dbReference>
<dbReference type="STRING" id="573413.Spirs_2490"/>
<reference evidence="1 2" key="1">
    <citation type="journal article" date="2010" name="Stand. Genomic Sci.">
        <title>Complete genome sequence of Spirochaeta smaragdinae type strain (SEBR 4228).</title>
        <authorList>
            <person name="Mavromatis K."/>
            <person name="Yasawong M."/>
            <person name="Chertkov O."/>
            <person name="Lapidus A."/>
            <person name="Lucas S."/>
            <person name="Nolan M."/>
            <person name="Del Rio T.G."/>
            <person name="Tice H."/>
            <person name="Cheng J.F."/>
            <person name="Pitluck S."/>
            <person name="Liolios K."/>
            <person name="Ivanova N."/>
            <person name="Tapia R."/>
            <person name="Han C."/>
            <person name="Bruce D."/>
            <person name="Goodwin L."/>
            <person name="Pati A."/>
            <person name="Chen A."/>
            <person name="Palaniappan K."/>
            <person name="Land M."/>
            <person name="Hauser L."/>
            <person name="Chang Y.J."/>
            <person name="Jeffries C.D."/>
            <person name="Detter J.C."/>
            <person name="Rohde M."/>
            <person name="Brambilla E."/>
            <person name="Spring S."/>
            <person name="Goker M."/>
            <person name="Sikorski J."/>
            <person name="Woyke T."/>
            <person name="Bristow J."/>
            <person name="Eisen J.A."/>
            <person name="Markowitz V."/>
            <person name="Hugenholtz P."/>
            <person name="Klenk H.P."/>
            <person name="Kyrpides N.C."/>
        </authorList>
    </citation>
    <scope>NUCLEOTIDE SEQUENCE [LARGE SCALE GENOMIC DNA]</scope>
    <source>
        <strain evidence="2">DSM 11293 / JCM 15392 / SEBR 4228</strain>
    </source>
</reference>
<organism evidence="1 2">
    <name type="scientific">Sediminispirochaeta smaragdinae (strain DSM 11293 / JCM 15392 / SEBR 4228)</name>
    <name type="common">Spirochaeta smaragdinae</name>
    <dbReference type="NCBI Taxonomy" id="573413"/>
    <lineage>
        <taxon>Bacteria</taxon>
        <taxon>Pseudomonadati</taxon>
        <taxon>Spirochaetota</taxon>
        <taxon>Spirochaetia</taxon>
        <taxon>Spirochaetales</taxon>
        <taxon>Spirochaetaceae</taxon>
        <taxon>Sediminispirochaeta</taxon>
    </lineage>
</organism>
<evidence type="ECO:0000313" key="1">
    <source>
        <dbReference type="EMBL" id="ADK81603.1"/>
    </source>
</evidence>
<name>E1R3H2_SEDSS</name>
<protein>
    <submittedName>
        <fullName evidence="1">Uncharacterized protein</fullName>
    </submittedName>
</protein>
<dbReference type="AlphaFoldDB" id="E1R3H2"/>
<proteinExistence type="predicted"/>
<dbReference type="KEGG" id="ssm:Spirs_2490"/>
<dbReference type="RefSeq" id="WP_013255065.1">
    <property type="nucleotide sequence ID" value="NC_014364.1"/>
</dbReference>
<dbReference type="Proteomes" id="UP000002318">
    <property type="component" value="Chromosome"/>
</dbReference>
<accession>E1R3H2</accession>
<dbReference type="HOGENOM" id="CLU_1905448_0_0_12"/>